<reference evidence="4 6" key="1">
    <citation type="journal article" date="2012" name="Nature">
        <title>Algal genomes reveal evolutionary mosaicism and the fate of nucleomorphs.</title>
        <authorList>
            <consortium name="DOE Joint Genome Institute"/>
            <person name="Curtis B.A."/>
            <person name="Tanifuji G."/>
            <person name="Burki F."/>
            <person name="Gruber A."/>
            <person name="Irimia M."/>
            <person name="Maruyama S."/>
            <person name="Arias M.C."/>
            <person name="Ball S.G."/>
            <person name="Gile G.H."/>
            <person name="Hirakawa Y."/>
            <person name="Hopkins J.F."/>
            <person name="Kuo A."/>
            <person name="Rensing S.A."/>
            <person name="Schmutz J."/>
            <person name="Symeonidi A."/>
            <person name="Elias M."/>
            <person name="Eveleigh R.J."/>
            <person name="Herman E.K."/>
            <person name="Klute M.J."/>
            <person name="Nakayama T."/>
            <person name="Obornik M."/>
            <person name="Reyes-Prieto A."/>
            <person name="Armbrust E.V."/>
            <person name="Aves S.J."/>
            <person name="Beiko R.G."/>
            <person name="Coutinho P."/>
            <person name="Dacks J.B."/>
            <person name="Durnford D.G."/>
            <person name="Fast N.M."/>
            <person name="Green B.R."/>
            <person name="Grisdale C.J."/>
            <person name="Hempel F."/>
            <person name="Henrissat B."/>
            <person name="Hoppner M.P."/>
            <person name="Ishida K."/>
            <person name="Kim E."/>
            <person name="Koreny L."/>
            <person name="Kroth P.G."/>
            <person name="Liu Y."/>
            <person name="Malik S.B."/>
            <person name="Maier U.G."/>
            <person name="McRose D."/>
            <person name="Mock T."/>
            <person name="Neilson J.A."/>
            <person name="Onodera N.T."/>
            <person name="Poole A.M."/>
            <person name="Pritham E.J."/>
            <person name="Richards T.A."/>
            <person name="Rocap G."/>
            <person name="Roy S.W."/>
            <person name="Sarai C."/>
            <person name="Schaack S."/>
            <person name="Shirato S."/>
            <person name="Slamovits C.H."/>
            <person name="Spencer D.F."/>
            <person name="Suzuki S."/>
            <person name="Worden A.Z."/>
            <person name="Zauner S."/>
            <person name="Barry K."/>
            <person name="Bell C."/>
            <person name="Bharti A.K."/>
            <person name="Crow J.A."/>
            <person name="Grimwood J."/>
            <person name="Kramer R."/>
            <person name="Lindquist E."/>
            <person name="Lucas S."/>
            <person name="Salamov A."/>
            <person name="McFadden G.I."/>
            <person name="Lane C.E."/>
            <person name="Keeling P.J."/>
            <person name="Gray M.W."/>
            <person name="Grigoriev I.V."/>
            <person name="Archibald J.M."/>
        </authorList>
    </citation>
    <scope>NUCLEOTIDE SEQUENCE</scope>
    <source>
        <strain evidence="4 6">CCMP2712</strain>
    </source>
</reference>
<dbReference type="GeneID" id="17307616"/>
<keyword evidence="2" id="KW-1133">Transmembrane helix</keyword>
<dbReference type="EMBL" id="JH992977">
    <property type="protein sequence ID" value="EKX50968.1"/>
    <property type="molecule type" value="Genomic_DNA"/>
</dbReference>
<gene>
    <name evidence="4" type="ORF">GUITHDRAFT_161760</name>
</gene>
<keyword evidence="1" id="KW-0175">Coiled coil</keyword>
<evidence type="ECO:0000256" key="2">
    <source>
        <dbReference type="SAM" id="Phobius"/>
    </source>
</evidence>
<dbReference type="OrthoDB" id="10682423at2759"/>
<keyword evidence="2" id="KW-0812">Transmembrane</keyword>
<evidence type="ECO:0000259" key="3">
    <source>
        <dbReference type="SMART" id="SM00233"/>
    </source>
</evidence>
<evidence type="ECO:0000313" key="6">
    <source>
        <dbReference type="Proteomes" id="UP000011087"/>
    </source>
</evidence>
<protein>
    <recommendedName>
        <fullName evidence="3">PH domain-containing protein</fullName>
    </recommendedName>
</protein>
<reference evidence="5" key="3">
    <citation type="submission" date="2016-03" db="UniProtKB">
        <authorList>
            <consortium name="EnsemblProtists"/>
        </authorList>
    </citation>
    <scope>IDENTIFICATION</scope>
</reference>
<dbReference type="Proteomes" id="UP000011087">
    <property type="component" value="Unassembled WGS sequence"/>
</dbReference>
<dbReference type="SMART" id="SM00233">
    <property type="entry name" value="PH"/>
    <property type="match status" value="1"/>
</dbReference>
<dbReference type="InterPro" id="IPR001849">
    <property type="entry name" value="PH_domain"/>
</dbReference>
<dbReference type="SUPFAM" id="SSF50729">
    <property type="entry name" value="PH domain-like"/>
    <property type="match status" value="1"/>
</dbReference>
<proteinExistence type="predicted"/>
<feature type="coiled-coil region" evidence="1">
    <location>
        <begin position="354"/>
        <end position="385"/>
    </location>
</feature>
<organism evidence="4">
    <name type="scientific">Guillardia theta (strain CCMP2712)</name>
    <name type="common">Cryptophyte</name>
    <dbReference type="NCBI Taxonomy" id="905079"/>
    <lineage>
        <taxon>Eukaryota</taxon>
        <taxon>Cryptophyceae</taxon>
        <taxon>Pyrenomonadales</taxon>
        <taxon>Geminigeraceae</taxon>
        <taxon>Guillardia</taxon>
    </lineage>
</organism>
<dbReference type="Gene3D" id="2.30.29.30">
    <property type="entry name" value="Pleckstrin-homology domain (PH domain)/Phosphotyrosine-binding domain (PTB)"/>
    <property type="match status" value="1"/>
</dbReference>
<keyword evidence="6" id="KW-1185">Reference proteome</keyword>
<dbReference type="EnsemblProtists" id="EKX50968">
    <property type="protein sequence ID" value="EKX50968"/>
    <property type="gene ID" value="GUITHDRAFT_161760"/>
</dbReference>
<feature type="domain" description="PH" evidence="3">
    <location>
        <begin position="2"/>
        <end position="141"/>
    </location>
</feature>
<keyword evidence="2" id="KW-0472">Membrane</keyword>
<dbReference type="InterPro" id="IPR011993">
    <property type="entry name" value="PH-like_dom_sf"/>
</dbReference>
<dbReference type="PaxDb" id="55529-EKX50968"/>
<dbReference type="AlphaFoldDB" id="L1JSB2"/>
<feature type="transmembrane region" description="Helical" evidence="2">
    <location>
        <begin position="426"/>
        <end position="447"/>
    </location>
</feature>
<dbReference type="RefSeq" id="XP_005837948.1">
    <property type="nucleotide sequence ID" value="XM_005837891.1"/>
</dbReference>
<reference evidence="6" key="2">
    <citation type="submission" date="2012-11" db="EMBL/GenBank/DDBJ databases">
        <authorList>
            <person name="Kuo A."/>
            <person name="Curtis B.A."/>
            <person name="Tanifuji G."/>
            <person name="Burki F."/>
            <person name="Gruber A."/>
            <person name="Irimia M."/>
            <person name="Maruyama S."/>
            <person name="Arias M.C."/>
            <person name="Ball S.G."/>
            <person name="Gile G.H."/>
            <person name="Hirakawa Y."/>
            <person name="Hopkins J.F."/>
            <person name="Rensing S.A."/>
            <person name="Schmutz J."/>
            <person name="Symeonidi A."/>
            <person name="Elias M."/>
            <person name="Eveleigh R.J."/>
            <person name="Herman E.K."/>
            <person name="Klute M.J."/>
            <person name="Nakayama T."/>
            <person name="Obornik M."/>
            <person name="Reyes-Prieto A."/>
            <person name="Armbrust E.V."/>
            <person name="Aves S.J."/>
            <person name="Beiko R.G."/>
            <person name="Coutinho P."/>
            <person name="Dacks J.B."/>
            <person name="Durnford D.G."/>
            <person name="Fast N.M."/>
            <person name="Green B.R."/>
            <person name="Grisdale C."/>
            <person name="Hempe F."/>
            <person name="Henrissat B."/>
            <person name="Hoppner M.P."/>
            <person name="Ishida K.-I."/>
            <person name="Kim E."/>
            <person name="Koreny L."/>
            <person name="Kroth P.G."/>
            <person name="Liu Y."/>
            <person name="Malik S.-B."/>
            <person name="Maier U.G."/>
            <person name="McRose D."/>
            <person name="Mock T."/>
            <person name="Neilson J.A."/>
            <person name="Onodera N.T."/>
            <person name="Poole A.M."/>
            <person name="Pritham E.J."/>
            <person name="Richards T.A."/>
            <person name="Rocap G."/>
            <person name="Roy S.W."/>
            <person name="Sarai C."/>
            <person name="Schaack S."/>
            <person name="Shirato S."/>
            <person name="Slamovits C.H."/>
            <person name="Spencer D.F."/>
            <person name="Suzuki S."/>
            <person name="Worden A.Z."/>
            <person name="Zauner S."/>
            <person name="Barry K."/>
            <person name="Bell C."/>
            <person name="Bharti A.K."/>
            <person name="Crow J.A."/>
            <person name="Grimwood J."/>
            <person name="Kramer R."/>
            <person name="Lindquist E."/>
            <person name="Lucas S."/>
            <person name="Salamov A."/>
            <person name="McFadden G.I."/>
            <person name="Lane C.E."/>
            <person name="Keeling P.J."/>
            <person name="Gray M.W."/>
            <person name="Grigoriev I.V."/>
            <person name="Archibald J.M."/>
        </authorList>
    </citation>
    <scope>NUCLEOTIDE SEQUENCE</scope>
    <source>
        <strain evidence="6">CCMP2712</strain>
    </source>
</reference>
<evidence type="ECO:0000313" key="4">
    <source>
        <dbReference type="EMBL" id="EKX50968.1"/>
    </source>
</evidence>
<name>L1JSB2_GUITC</name>
<dbReference type="KEGG" id="gtt:GUITHDRAFT_161760"/>
<accession>L1JSB2</accession>
<evidence type="ECO:0000313" key="5">
    <source>
        <dbReference type="EnsemblProtists" id="EKX50968"/>
    </source>
</evidence>
<dbReference type="PROSITE" id="PS50096">
    <property type="entry name" value="IQ"/>
    <property type="match status" value="1"/>
</dbReference>
<evidence type="ECO:0000256" key="1">
    <source>
        <dbReference type="SAM" id="Coils"/>
    </source>
</evidence>
<sequence>MSDKEGSLLYKYSSTRRDLSHSRHLRVFQVLIGKACSCVLIERQLKYSKHGLALTWKQPSWISLRKERKVYVQDMRSICFGAQEESSNHPVGHGTEDEDLCISITYDDQSGPGVSSLYLCAQNHQDFDLWRDNLSSLRSAKSEKSAFTDSFSTAIMAASDNDISHTMMDSTSELASLDGMESVMSDLEREKLFHRKDPQVRWKNAARLQAIVRGYMTRRSFLNQGAKDFVVTADLGSSSNHSQLSLSSAVEQLPEDSKAPEYTIRNSDSLQALEHSFKEKRDLSQYLRSFAQEEEQRISQLMVRLMALKRPHKNVNDPDVHFAFDLDELEKISHELDETTKMINVVAEDLGKLSEAVIENIQENNKEHDELLKEYDARRVECERKIRRLSLIVNKMGQNTQESLKQMSRLEESFDNLPEPRPPSRAWLVVLLSAFVMVLAILIQINLL</sequence>
<dbReference type="HOGENOM" id="CLU_611710_0_0_1"/>